<keyword evidence="3" id="KW-0051">Antiviral defense</keyword>
<dbReference type="Gene3D" id="1.10.3210.30">
    <property type="match status" value="1"/>
</dbReference>
<feature type="domain" description="HD Cas3-type" evidence="4">
    <location>
        <begin position="16"/>
        <end position="234"/>
    </location>
</feature>
<keyword evidence="5" id="KW-0347">Helicase</keyword>
<dbReference type="eggNOG" id="COG1203">
    <property type="taxonomic scope" value="Bacteria"/>
</dbReference>
<dbReference type="RefSeq" id="WP_023173884.1">
    <property type="nucleotide sequence ID" value="NC_022600.1"/>
</dbReference>
<keyword evidence="1" id="KW-0479">Metal-binding</keyword>
<evidence type="ECO:0000259" key="4">
    <source>
        <dbReference type="PROSITE" id="PS51643"/>
    </source>
</evidence>
<dbReference type="EMBL" id="CP003587">
    <property type="protein sequence ID" value="AGY58702.1"/>
    <property type="molecule type" value="Genomic_DNA"/>
</dbReference>
<organism evidence="5 6">
    <name type="scientific">Gloeobacter kilaueensis (strain ATCC BAA-2537 / CCAP 1431/1 / ULC 316 / JS1)</name>
    <dbReference type="NCBI Taxonomy" id="1183438"/>
    <lineage>
        <taxon>Bacteria</taxon>
        <taxon>Bacillati</taxon>
        <taxon>Cyanobacteriota</taxon>
        <taxon>Cyanophyceae</taxon>
        <taxon>Gloeobacterales</taxon>
        <taxon>Gloeobacteraceae</taxon>
        <taxon>Gloeobacter</taxon>
    </lineage>
</organism>
<dbReference type="GO" id="GO:0051607">
    <property type="term" value="P:defense response to virus"/>
    <property type="evidence" value="ECO:0007669"/>
    <property type="project" value="UniProtKB-KW"/>
</dbReference>
<sequence length="249" mass="27062">MKRLLAKSFQKDKFPSPPDYALLLQHSRDVAQAGRTLARTVGAPLLAACGLPQELLPALETTLILCGWLQDLGKANSHFQTMVSSAPEVIQLLRHETVSGILAKLVPEFQDWLAPLGNETVHVAVWGAVGHHRKFDEETSPKQAPQAMTVLLSHPDFNSILQEMAQDLGLGQPPSFQKDLVISRSLKEKGDLGALEVCQELTTLFEDEEEAFASAARRQFVALVKALGTAADVAASAIDLAPNNDPLRM</sequence>
<dbReference type="STRING" id="1183438.GKIL_2456"/>
<dbReference type="KEGG" id="glj:GKIL_2456"/>
<evidence type="ECO:0000256" key="1">
    <source>
        <dbReference type="ARBA" id="ARBA00022723"/>
    </source>
</evidence>
<dbReference type="PROSITE" id="PS51643">
    <property type="entry name" value="HD_CAS3"/>
    <property type="match status" value="1"/>
</dbReference>
<proteinExistence type="predicted"/>
<name>U5QI81_GLOK1</name>
<keyword evidence="5" id="KW-0547">Nucleotide-binding</keyword>
<keyword evidence="5" id="KW-0067">ATP-binding</keyword>
<dbReference type="GO" id="GO:0016787">
    <property type="term" value="F:hydrolase activity"/>
    <property type="evidence" value="ECO:0007669"/>
    <property type="project" value="UniProtKB-KW"/>
</dbReference>
<evidence type="ECO:0000313" key="5">
    <source>
        <dbReference type="EMBL" id="AGY58702.1"/>
    </source>
</evidence>
<dbReference type="InterPro" id="IPR038257">
    <property type="entry name" value="CRISPR-assoc_Cas3_HD_sf"/>
</dbReference>
<dbReference type="Pfam" id="PF18019">
    <property type="entry name" value="Cas3_HD"/>
    <property type="match status" value="1"/>
</dbReference>
<dbReference type="OrthoDB" id="9810236at2"/>
<dbReference type="GO" id="GO:0004386">
    <property type="term" value="F:helicase activity"/>
    <property type="evidence" value="ECO:0007669"/>
    <property type="project" value="UniProtKB-KW"/>
</dbReference>
<keyword evidence="6" id="KW-1185">Reference proteome</keyword>
<dbReference type="GO" id="GO:0046872">
    <property type="term" value="F:metal ion binding"/>
    <property type="evidence" value="ECO:0007669"/>
    <property type="project" value="UniProtKB-KW"/>
</dbReference>
<evidence type="ECO:0000313" key="6">
    <source>
        <dbReference type="Proteomes" id="UP000017396"/>
    </source>
</evidence>
<reference evidence="5 6" key="1">
    <citation type="journal article" date="2013" name="PLoS ONE">
        <title>Cultivation and Complete Genome Sequencing of Gloeobacter kilaueensis sp. nov., from a Lava Cave in Kilauea Caldera, Hawai'i.</title>
        <authorList>
            <person name="Saw J.H."/>
            <person name="Schatz M."/>
            <person name="Brown M.V."/>
            <person name="Kunkel D.D."/>
            <person name="Foster J.S."/>
            <person name="Shick H."/>
            <person name="Christensen S."/>
            <person name="Hou S."/>
            <person name="Wan X."/>
            <person name="Donachie S.P."/>
        </authorList>
    </citation>
    <scope>NUCLEOTIDE SEQUENCE [LARGE SCALE GENOMIC DNA]</scope>
    <source>
        <strain evidence="6">JS</strain>
    </source>
</reference>
<evidence type="ECO:0000256" key="3">
    <source>
        <dbReference type="ARBA" id="ARBA00023118"/>
    </source>
</evidence>
<accession>U5QI81</accession>
<evidence type="ECO:0000256" key="2">
    <source>
        <dbReference type="ARBA" id="ARBA00022801"/>
    </source>
</evidence>
<keyword evidence="2" id="KW-0378">Hydrolase</keyword>
<dbReference type="InterPro" id="IPR006483">
    <property type="entry name" value="CRISPR-assoc_Cas3_HD"/>
</dbReference>
<dbReference type="HOGENOM" id="CLU_1114571_0_0_3"/>
<dbReference type="Proteomes" id="UP000017396">
    <property type="component" value="Chromosome"/>
</dbReference>
<dbReference type="AlphaFoldDB" id="U5QI81"/>
<gene>
    <name evidence="5" type="ORF">GKIL_2456</name>
</gene>
<protein>
    <submittedName>
        <fullName evidence="5">ATP-dependent RNA helicase</fullName>
    </submittedName>
</protein>